<dbReference type="AlphaFoldDB" id="A0A6I6DP45"/>
<organism evidence="1 2">
    <name type="scientific">Candidatus Syntrophocurvum alkaliphilum</name>
    <dbReference type="NCBI Taxonomy" id="2293317"/>
    <lineage>
        <taxon>Bacteria</taxon>
        <taxon>Bacillati</taxon>
        <taxon>Bacillota</taxon>
        <taxon>Clostridia</taxon>
        <taxon>Eubacteriales</taxon>
        <taxon>Syntrophomonadaceae</taxon>
        <taxon>Candidatus Syntrophocurvum</taxon>
    </lineage>
</organism>
<keyword evidence="2" id="KW-1185">Reference proteome</keyword>
<reference evidence="2" key="1">
    <citation type="journal article" date="2019" name="Microbiology">
        <title>Complete Genome Sequence of an Uncultured Bacterium of the Candidate Phylum Bipolaricaulota.</title>
        <authorList>
            <person name="Kadnikov V.V."/>
            <person name="Mardanov A.V."/>
            <person name="Beletsky A.V."/>
            <person name="Frank Y.A."/>
            <person name="Karnachuk O.V."/>
            <person name="Ravin N.V."/>
        </authorList>
    </citation>
    <scope>NUCLEOTIDE SEQUENCE [LARGE SCALE GENOMIC DNA]</scope>
</reference>
<dbReference type="KEGG" id="salq:SYNTR_2064"/>
<name>A0A6I6DP45_9FIRM</name>
<dbReference type="Proteomes" id="UP000426444">
    <property type="component" value="Chromosome"/>
</dbReference>
<evidence type="ECO:0000313" key="1">
    <source>
        <dbReference type="EMBL" id="QGU00658.1"/>
    </source>
</evidence>
<dbReference type="PROSITE" id="PS51257">
    <property type="entry name" value="PROKAR_LIPOPROTEIN"/>
    <property type="match status" value="1"/>
</dbReference>
<accession>A0A6I6DP45</accession>
<proteinExistence type="predicted"/>
<evidence type="ECO:0000313" key="2">
    <source>
        <dbReference type="Proteomes" id="UP000426444"/>
    </source>
</evidence>
<dbReference type="OrthoDB" id="463882at2"/>
<sequence length="204" mass="23955">MKKLSYLLIVAFIFSIGIIGCNDTNDNPQDVPADKNGQEWKATIEENIVIEGMEETITLELFEGNNNFVTYIPESMAVETEFASDGDFYWFYWMHEENINEDVYLQLYFYPEAVTETPSLSKTENLKLVDDTEKIYNWSIGEYTSSFEADNSFYAMIGKHEEQYFSIVLHYPWEYGDGLNPRFNKIIEHFYWTDTDKYLNSNSI</sequence>
<dbReference type="EMBL" id="CP046457">
    <property type="protein sequence ID" value="QGU00658.1"/>
    <property type="molecule type" value="Genomic_DNA"/>
</dbReference>
<gene>
    <name evidence="1" type="ORF">SYNTR_2064</name>
</gene>
<protein>
    <submittedName>
        <fullName evidence="1">Uncharacterized protein</fullName>
    </submittedName>
</protein>
<dbReference type="RefSeq" id="WP_156204418.1">
    <property type="nucleotide sequence ID" value="NZ_CP046457.1"/>
</dbReference>